<accession>A0A8B9ADN6</accession>
<protein>
    <submittedName>
        <fullName evidence="2">Probable leucine-rich repeat receptor-like serine/threonine-protein kinase At3g14840 isoform X1</fullName>
    </submittedName>
</protein>
<reference evidence="1" key="1">
    <citation type="journal article" date="2019" name="Nat. Commun.">
        <title>Genome-wide association mapping of date palm fruit traits.</title>
        <authorList>
            <person name="Hazzouri K.M."/>
            <person name="Gros-Balthazard M."/>
            <person name="Flowers J.M."/>
            <person name="Copetti D."/>
            <person name="Lemansour A."/>
            <person name="Lebrun M."/>
            <person name="Masmoudi K."/>
            <person name="Ferrand S."/>
            <person name="Dhar M.I."/>
            <person name="Fresquez Z.A."/>
            <person name="Rosas U."/>
            <person name="Zhang J."/>
            <person name="Talag J."/>
            <person name="Lee S."/>
            <person name="Kudrna D."/>
            <person name="Powell R.F."/>
            <person name="Leitch I.J."/>
            <person name="Krueger R.R."/>
            <person name="Wing R.A."/>
            <person name="Amiri K.M.A."/>
            <person name="Purugganan M.D."/>
        </authorList>
    </citation>
    <scope>NUCLEOTIDE SEQUENCE [LARGE SCALE GENOMIC DNA]</scope>
    <source>
        <strain evidence="1">cv. Khalas</strain>
    </source>
</reference>
<dbReference type="AlphaFoldDB" id="A0A8B9ADN6"/>
<evidence type="ECO:0000313" key="2">
    <source>
        <dbReference type="RefSeq" id="XP_038981339.1"/>
    </source>
</evidence>
<dbReference type="RefSeq" id="XP_038981339.1">
    <property type="nucleotide sequence ID" value="XM_039125411.1"/>
</dbReference>
<reference evidence="2" key="2">
    <citation type="submission" date="2025-08" db="UniProtKB">
        <authorList>
            <consortium name="RefSeq"/>
        </authorList>
    </citation>
    <scope>IDENTIFICATION</scope>
    <source>
        <tissue evidence="2">Young leaves</tissue>
    </source>
</reference>
<dbReference type="SUPFAM" id="SSF52058">
    <property type="entry name" value="L domain-like"/>
    <property type="match status" value="1"/>
</dbReference>
<dbReference type="InterPro" id="IPR032675">
    <property type="entry name" value="LRR_dom_sf"/>
</dbReference>
<name>A0A8B9ADN6_PHODC</name>
<dbReference type="KEGG" id="pda:103695885"/>
<gene>
    <name evidence="2" type="primary">LOC103695885</name>
</gene>
<evidence type="ECO:0000313" key="1">
    <source>
        <dbReference type="Proteomes" id="UP000228380"/>
    </source>
</evidence>
<dbReference type="Gene3D" id="3.80.10.10">
    <property type="entry name" value="Ribonuclease Inhibitor"/>
    <property type="match status" value="1"/>
</dbReference>
<dbReference type="Proteomes" id="UP000228380">
    <property type="component" value="Chromosome 4"/>
</dbReference>
<sequence>MAVQALRLISFKLRKEWDFSVDPCSGRQGWLEPTGSFAKASNVTCRGNTTSNICHVTSLCSLLKSQITGVLQEILHGTISVDPFQLPGLCLLSRFCSLCLPICCFKRRFTGRKIKIESLVNDNIANNSVLQISSGKSDLREHPEELGRITTLQSLDIQGTSMLGLFPPIFSTLVSLMQLKVSHSKGDGKFPVLQIIENLEVQTCMLFRSAASRLLLWCHLLESIT</sequence>
<organism evidence="1 2">
    <name type="scientific">Phoenix dactylifera</name>
    <name type="common">Date palm</name>
    <dbReference type="NCBI Taxonomy" id="42345"/>
    <lineage>
        <taxon>Eukaryota</taxon>
        <taxon>Viridiplantae</taxon>
        <taxon>Streptophyta</taxon>
        <taxon>Embryophyta</taxon>
        <taxon>Tracheophyta</taxon>
        <taxon>Spermatophyta</taxon>
        <taxon>Magnoliopsida</taxon>
        <taxon>Liliopsida</taxon>
        <taxon>Arecaceae</taxon>
        <taxon>Coryphoideae</taxon>
        <taxon>Phoeniceae</taxon>
        <taxon>Phoenix</taxon>
    </lineage>
</organism>
<dbReference type="OrthoDB" id="671703at2759"/>
<dbReference type="GeneID" id="103695885"/>
<keyword evidence="1" id="KW-1185">Reference proteome</keyword>
<proteinExistence type="predicted"/>